<proteinExistence type="predicted"/>
<protein>
    <submittedName>
        <fullName evidence="1">Uncharacterized protein</fullName>
    </submittedName>
</protein>
<evidence type="ECO:0000313" key="2">
    <source>
        <dbReference type="Proteomes" id="UP000246702"/>
    </source>
</evidence>
<dbReference type="Proteomes" id="UP000246702">
    <property type="component" value="Unassembled WGS sequence"/>
</dbReference>
<evidence type="ECO:0000313" key="1">
    <source>
        <dbReference type="EMBL" id="PWY91438.1"/>
    </source>
</evidence>
<accession>A0A317X379</accession>
<sequence length="150" mass="16282">MLRIILMDSIQEWPAHEGPIMRVGVGNLVGMTQVTGCTVGVADHGYHTWPLASQLYGARNGLYTTTTTYICTEYESAIICCFGFVPIGAATSNPTALAPIMSWQSKAAGMFDLRHSGQVWNKPLPHHLIPNQSPLLTNAPRLGDVDIEST</sequence>
<keyword evidence="2" id="KW-1185">Reference proteome</keyword>
<gene>
    <name evidence="1" type="ORF">BO94DRAFT_584055</name>
</gene>
<comment type="caution">
    <text evidence="1">The sequence shown here is derived from an EMBL/GenBank/DDBJ whole genome shotgun (WGS) entry which is preliminary data.</text>
</comment>
<dbReference type="EMBL" id="MSFK01000009">
    <property type="protein sequence ID" value="PWY91438.1"/>
    <property type="molecule type" value="Genomic_DNA"/>
</dbReference>
<dbReference type="RefSeq" id="XP_025469166.1">
    <property type="nucleotide sequence ID" value="XM_025615601.1"/>
</dbReference>
<name>A0A317X379_9EURO</name>
<organism evidence="1 2">
    <name type="scientific">Aspergillus sclerotioniger CBS 115572</name>
    <dbReference type="NCBI Taxonomy" id="1450535"/>
    <lineage>
        <taxon>Eukaryota</taxon>
        <taxon>Fungi</taxon>
        <taxon>Dikarya</taxon>
        <taxon>Ascomycota</taxon>
        <taxon>Pezizomycotina</taxon>
        <taxon>Eurotiomycetes</taxon>
        <taxon>Eurotiomycetidae</taxon>
        <taxon>Eurotiales</taxon>
        <taxon>Aspergillaceae</taxon>
        <taxon>Aspergillus</taxon>
        <taxon>Aspergillus subgen. Circumdati</taxon>
    </lineage>
</organism>
<dbReference type="AlphaFoldDB" id="A0A317X379"/>
<dbReference type="GeneID" id="37117744"/>
<reference evidence="1 2" key="1">
    <citation type="submission" date="2016-12" db="EMBL/GenBank/DDBJ databases">
        <title>The genomes of Aspergillus section Nigri reveals drivers in fungal speciation.</title>
        <authorList>
            <consortium name="DOE Joint Genome Institute"/>
            <person name="Vesth T.C."/>
            <person name="Nybo J."/>
            <person name="Theobald S."/>
            <person name="Brandl J."/>
            <person name="Frisvad J.C."/>
            <person name="Nielsen K.F."/>
            <person name="Lyhne E.K."/>
            <person name="Kogle M.E."/>
            <person name="Kuo A."/>
            <person name="Riley R."/>
            <person name="Clum A."/>
            <person name="Nolan M."/>
            <person name="Lipzen A."/>
            <person name="Salamov A."/>
            <person name="Henrissat B."/>
            <person name="Wiebenga A."/>
            <person name="De Vries R.P."/>
            <person name="Grigoriev I.V."/>
            <person name="Mortensen U.H."/>
            <person name="Andersen M.R."/>
            <person name="Baker S.E."/>
        </authorList>
    </citation>
    <scope>NUCLEOTIDE SEQUENCE [LARGE SCALE GENOMIC DNA]</scope>
    <source>
        <strain evidence="1 2">CBS 115572</strain>
    </source>
</reference>